<feature type="domain" description="Fe/B12 periplasmic-binding" evidence="6">
    <location>
        <begin position="55"/>
        <end position="303"/>
    </location>
</feature>
<keyword evidence="4 5" id="KW-0732">Signal</keyword>
<evidence type="ECO:0000256" key="5">
    <source>
        <dbReference type="SAM" id="SignalP"/>
    </source>
</evidence>
<comment type="subcellular location">
    <subcellularLocation>
        <location evidence="1">Cell envelope</location>
    </subcellularLocation>
</comment>
<dbReference type="RefSeq" id="WP_278220233.1">
    <property type="nucleotide sequence ID" value="NZ_JAKZMO010000004.1"/>
</dbReference>
<dbReference type="PANTHER" id="PTHR30532">
    <property type="entry name" value="IRON III DICITRATE-BINDING PERIPLASMIC PROTEIN"/>
    <property type="match status" value="1"/>
</dbReference>
<dbReference type="InterPro" id="IPR002491">
    <property type="entry name" value="ABC_transptr_periplasmic_BD"/>
</dbReference>
<reference evidence="7" key="1">
    <citation type="journal article" date="2023" name="Environ. Microbiol.">
        <title>The 2-methylpropene degradation pathway in Mycobacteriaceae family strains.</title>
        <authorList>
            <person name="Helbich S."/>
            <person name="Barrantes I."/>
            <person name="Dos Anjos Borges L.G."/>
            <person name="Pieper D.H."/>
            <person name="Vainshtein Y."/>
            <person name="Sohn K."/>
            <person name="Engesser K.H."/>
        </authorList>
    </citation>
    <scope>NUCLEOTIDE SEQUENCE</scope>
    <source>
        <strain evidence="7">IBE100</strain>
    </source>
</reference>
<keyword evidence="3" id="KW-0813">Transport</keyword>
<evidence type="ECO:0000256" key="1">
    <source>
        <dbReference type="ARBA" id="ARBA00004196"/>
    </source>
</evidence>
<dbReference type="PANTHER" id="PTHR30532:SF24">
    <property type="entry name" value="FERRIC ENTEROBACTIN-BINDING PERIPLASMIC PROTEIN FEPB"/>
    <property type="match status" value="1"/>
</dbReference>
<sequence>MPASLSRRGFLALTAGATAFAAAACGSKPGEVADDGSVTVKHVFGETKVPAPPTRVVSAGLTGQDDLLAVGVVPIAVTDWFGGEPFGVWPWAQPKLGGAQPVVLNLVDGIQVDQIAGLRPDLVIATNAGLDRDTYNRLTAIAPTIAQSGQDAFFEPWKVQAGAIGQAVFKHDEMQALIAAVDEGFAAAGSNNPQFAGKRVLLLEGTLGPDGPEVLSPDWRSEFLTKMGCAVAENIDSADVLIWTTESDEQQAALLADPALAKLPASRNVFTGKELGGAIAFASTLSYPVVADQLPAHIARAIA</sequence>
<evidence type="ECO:0000256" key="2">
    <source>
        <dbReference type="ARBA" id="ARBA00008814"/>
    </source>
</evidence>
<dbReference type="SUPFAM" id="SSF53807">
    <property type="entry name" value="Helical backbone' metal receptor"/>
    <property type="match status" value="1"/>
</dbReference>
<evidence type="ECO:0000256" key="3">
    <source>
        <dbReference type="ARBA" id="ARBA00022448"/>
    </source>
</evidence>
<organism evidence="7 8">
    <name type="scientific">Mycolicibacterium gadium</name>
    <name type="common">Mycobacterium gadium</name>
    <dbReference type="NCBI Taxonomy" id="1794"/>
    <lineage>
        <taxon>Bacteria</taxon>
        <taxon>Bacillati</taxon>
        <taxon>Actinomycetota</taxon>
        <taxon>Actinomycetes</taxon>
        <taxon>Mycobacteriales</taxon>
        <taxon>Mycobacteriaceae</taxon>
        <taxon>Mycolicibacterium</taxon>
    </lineage>
</organism>
<evidence type="ECO:0000259" key="6">
    <source>
        <dbReference type="PROSITE" id="PS50983"/>
    </source>
</evidence>
<comment type="similarity">
    <text evidence="2">Belongs to the bacterial solute-binding protein 8 family.</text>
</comment>
<dbReference type="InterPro" id="IPR051313">
    <property type="entry name" value="Bact_iron-sidero_bind"/>
</dbReference>
<dbReference type="EMBL" id="JAKZMO010000004">
    <property type="protein sequence ID" value="MDG5482371.1"/>
    <property type="molecule type" value="Genomic_DNA"/>
</dbReference>
<keyword evidence="8" id="KW-1185">Reference proteome</keyword>
<evidence type="ECO:0000313" key="8">
    <source>
        <dbReference type="Proteomes" id="UP001154266"/>
    </source>
</evidence>
<evidence type="ECO:0000256" key="4">
    <source>
        <dbReference type="ARBA" id="ARBA00022729"/>
    </source>
</evidence>
<dbReference type="InterPro" id="IPR006311">
    <property type="entry name" value="TAT_signal"/>
</dbReference>
<dbReference type="Proteomes" id="UP001154266">
    <property type="component" value="Unassembled WGS sequence"/>
</dbReference>
<dbReference type="PROSITE" id="PS51318">
    <property type="entry name" value="TAT"/>
    <property type="match status" value="1"/>
</dbReference>
<gene>
    <name evidence="7" type="ORF">MNO81_06125</name>
</gene>
<accession>A0ABT6GLZ4</accession>
<feature type="chain" id="PRO_5045407832" evidence="5">
    <location>
        <begin position="24"/>
        <end position="303"/>
    </location>
</feature>
<feature type="signal peptide" evidence="5">
    <location>
        <begin position="1"/>
        <end position="23"/>
    </location>
</feature>
<name>A0ABT6GLZ4_MYCGU</name>
<dbReference type="PROSITE" id="PS51257">
    <property type="entry name" value="PROKAR_LIPOPROTEIN"/>
    <property type="match status" value="1"/>
</dbReference>
<dbReference type="PROSITE" id="PS50983">
    <property type="entry name" value="FE_B12_PBP"/>
    <property type="match status" value="1"/>
</dbReference>
<evidence type="ECO:0000313" key="7">
    <source>
        <dbReference type="EMBL" id="MDG5482371.1"/>
    </source>
</evidence>
<dbReference type="Gene3D" id="3.40.50.1980">
    <property type="entry name" value="Nitrogenase molybdenum iron protein domain"/>
    <property type="match status" value="3"/>
</dbReference>
<comment type="caution">
    <text evidence="7">The sequence shown here is derived from an EMBL/GenBank/DDBJ whole genome shotgun (WGS) entry which is preliminary data.</text>
</comment>
<protein>
    <submittedName>
        <fullName evidence="7">ABC transporter substrate-binding protein</fullName>
    </submittedName>
</protein>
<dbReference type="Pfam" id="PF01497">
    <property type="entry name" value="Peripla_BP_2"/>
    <property type="match status" value="1"/>
</dbReference>
<proteinExistence type="inferred from homology"/>